<dbReference type="Pfam" id="PF09697">
    <property type="entry name" value="Porph_ging"/>
    <property type="match status" value="1"/>
</dbReference>
<dbReference type="InterPro" id="IPR005901">
    <property type="entry name" value="GLPGLI"/>
</dbReference>
<keyword evidence="2" id="KW-1185">Reference proteome</keyword>
<gene>
    <name evidence="1" type="ORF">SAMN05443429_101330</name>
</gene>
<dbReference type="STRING" id="1118202.SAMN05443429_101330"/>
<dbReference type="RefSeq" id="WP_073177679.1">
    <property type="nucleotide sequence ID" value="NZ_FQYI01000001.1"/>
</dbReference>
<dbReference type="NCBIfam" id="TIGR01200">
    <property type="entry name" value="GLPGLI"/>
    <property type="match status" value="1"/>
</dbReference>
<evidence type="ECO:0000313" key="2">
    <source>
        <dbReference type="Proteomes" id="UP000184335"/>
    </source>
</evidence>
<proteinExistence type="predicted"/>
<accession>A0A1M6ALA9</accession>
<reference evidence="1 2" key="1">
    <citation type="submission" date="2016-11" db="EMBL/GenBank/DDBJ databases">
        <authorList>
            <person name="Jaros S."/>
            <person name="Januszkiewicz K."/>
            <person name="Wedrychowicz H."/>
        </authorList>
    </citation>
    <scope>NUCLEOTIDE SEQUENCE [LARGE SCALE GENOMIC DNA]</scope>
    <source>
        <strain evidence="1 2">DSM 25479</strain>
    </source>
</reference>
<organism evidence="1 2">
    <name type="scientific">Cruoricaptor ignavus</name>
    <dbReference type="NCBI Taxonomy" id="1118202"/>
    <lineage>
        <taxon>Bacteria</taxon>
        <taxon>Pseudomonadati</taxon>
        <taxon>Bacteroidota</taxon>
        <taxon>Flavobacteriia</taxon>
        <taxon>Flavobacteriales</taxon>
        <taxon>Weeksellaceae</taxon>
        <taxon>Cruoricaptor</taxon>
    </lineage>
</organism>
<evidence type="ECO:0000313" key="1">
    <source>
        <dbReference type="EMBL" id="SHI37207.1"/>
    </source>
</evidence>
<name>A0A1M6ALA9_9FLAO</name>
<dbReference type="Proteomes" id="UP000184335">
    <property type="component" value="Unassembled WGS sequence"/>
</dbReference>
<sequence>MKIFTILFIFFFQLLSSQFTVEYRVHHRIDSAVAENDVIPYGAKLFIDGYHTLYASDARIQSDSLRLRFKASMDFGVLSVPRKRGNKTEYITGDLKNMTITQHIRIDDTGFKFTSKIGNVWNLSRETRQIGPYKANKAVGNLSGRKYTLWYTPEIPIPAGPFKLYGLPGLVLEAFDETGDIRFEMISIARYEQGLDDIVIKGENEKNISSYQEYLKVFKASMHARPSQNLYNFADAESKKRLEENYEERLRRYNNFIEK</sequence>
<dbReference type="EMBL" id="FQYI01000001">
    <property type="protein sequence ID" value="SHI37207.1"/>
    <property type="molecule type" value="Genomic_DNA"/>
</dbReference>
<dbReference type="AlphaFoldDB" id="A0A1M6ALA9"/>
<protein>
    <submittedName>
        <fullName evidence="1">GLPGLI family protein</fullName>
    </submittedName>
</protein>
<dbReference type="OrthoDB" id="1440774at2"/>